<evidence type="ECO:0000313" key="3">
    <source>
        <dbReference type="Proteomes" id="UP001589692"/>
    </source>
</evidence>
<evidence type="ECO:0000259" key="1">
    <source>
        <dbReference type="Pfam" id="PF00296"/>
    </source>
</evidence>
<proteinExistence type="predicted"/>
<dbReference type="InterPro" id="IPR050766">
    <property type="entry name" value="Bact_Lucif_Oxidored"/>
</dbReference>
<dbReference type="EMBL" id="JBHMAA010000033">
    <property type="protein sequence ID" value="MFB9952378.1"/>
    <property type="molecule type" value="Genomic_DNA"/>
</dbReference>
<dbReference type="PANTHER" id="PTHR30137:SF15">
    <property type="entry name" value="BLL6902 PROTEIN"/>
    <property type="match status" value="1"/>
</dbReference>
<dbReference type="GO" id="GO:0016491">
    <property type="term" value="F:oxidoreductase activity"/>
    <property type="evidence" value="ECO:0007669"/>
    <property type="project" value="UniProtKB-KW"/>
</dbReference>
<gene>
    <name evidence="2" type="ORF">ACFFP0_26345</name>
</gene>
<dbReference type="PANTHER" id="PTHR30137">
    <property type="entry name" value="LUCIFERASE-LIKE MONOOXYGENASE"/>
    <property type="match status" value="1"/>
</dbReference>
<dbReference type="EC" id="1.-.-.-" evidence="2"/>
<dbReference type="Gene3D" id="3.20.20.30">
    <property type="entry name" value="Luciferase-like domain"/>
    <property type="match status" value="1"/>
</dbReference>
<dbReference type="Proteomes" id="UP001589692">
    <property type="component" value="Unassembled WGS sequence"/>
</dbReference>
<reference evidence="2 3" key="1">
    <citation type="submission" date="2024-09" db="EMBL/GenBank/DDBJ databases">
        <authorList>
            <person name="Sun Q."/>
            <person name="Mori K."/>
        </authorList>
    </citation>
    <scope>NUCLEOTIDE SEQUENCE [LARGE SCALE GENOMIC DNA]</scope>
    <source>
        <strain evidence="2 3">TBRC 4938</strain>
    </source>
</reference>
<dbReference type="InterPro" id="IPR011251">
    <property type="entry name" value="Luciferase-like_dom"/>
</dbReference>
<protein>
    <submittedName>
        <fullName evidence="2">LLM class flavin-dependent oxidoreductase</fullName>
        <ecNumber evidence="2">1.-.-.-</ecNumber>
    </submittedName>
</protein>
<evidence type="ECO:0000313" key="2">
    <source>
        <dbReference type="EMBL" id="MFB9952378.1"/>
    </source>
</evidence>
<dbReference type="SUPFAM" id="SSF51679">
    <property type="entry name" value="Bacterial luciferase-like"/>
    <property type="match status" value="1"/>
</dbReference>
<keyword evidence="2" id="KW-0560">Oxidoreductase</keyword>
<dbReference type="RefSeq" id="WP_377265184.1">
    <property type="nucleotide sequence ID" value="NZ_JBHMAA010000033.1"/>
</dbReference>
<organism evidence="2 3">
    <name type="scientific">Rhizobium puerariae</name>
    <dbReference type="NCBI Taxonomy" id="1585791"/>
    <lineage>
        <taxon>Bacteria</taxon>
        <taxon>Pseudomonadati</taxon>
        <taxon>Pseudomonadota</taxon>
        <taxon>Alphaproteobacteria</taxon>
        <taxon>Hyphomicrobiales</taxon>
        <taxon>Rhizobiaceae</taxon>
        <taxon>Rhizobium/Agrobacterium group</taxon>
        <taxon>Rhizobium</taxon>
    </lineage>
</organism>
<name>A0ABV6ARK9_9HYPH</name>
<feature type="domain" description="Luciferase-like" evidence="1">
    <location>
        <begin position="14"/>
        <end position="263"/>
    </location>
</feature>
<keyword evidence="3" id="KW-1185">Reference proteome</keyword>
<dbReference type="Pfam" id="PF00296">
    <property type="entry name" value="Bac_luciferase"/>
    <property type="match status" value="1"/>
</dbReference>
<sequence length="356" mass="38920">MTSPSLTIGHIGFLTPGNYPDDDPAGGLEASLKLFEAGEVLGYDSAWVRQRHLEHGISSASVFLAAASQRTRRIQLGSAVIQLGYESPFRLAEDLSMADALSGGRLNVGVSAGPPLHAELVAPLVFDGDWQTFDFSHARVERLVANLAGNYIGDGETYVVSPGNRQRARLQPYAKGLQDRVWYGGGSLRSSEWAGKTGLNLMIGSLTSGDVSDDFFEAQARQLQAYRAALPAGRNPRVAAGRVIVPTDSADRRTREKYHEYAASRHERTLSPQGPRRTLFSRDLVGGSDEILERLFADSVLPEVRELRLELPYEFAPEEYEQIITDFARKIAPQLGWQPPPAAAAGEPLNTWKAFA</sequence>
<comment type="caution">
    <text evidence="2">The sequence shown here is derived from an EMBL/GenBank/DDBJ whole genome shotgun (WGS) entry which is preliminary data.</text>
</comment>
<accession>A0ABV6ARK9</accession>
<dbReference type="InterPro" id="IPR036661">
    <property type="entry name" value="Luciferase-like_sf"/>
</dbReference>